<feature type="domain" description="EGF-like" evidence="15">
    <location>
        <begin position="755"/>
        <end position="794"/>
    </location>
</feature>
<dbReference type="InterPro" id="IPR013032">
    <property type="entry name" value="EGF-like_CS"/>
</dbReference>
<dbReference type="GO" id="GO:0031290">
    <property type="term" value="P:retinal ganglion cell axon guidance"/>
    <property type="evidence" value="ECO:0007669"/>
    <property type="project" value="TreeGrafter"/>
</dbReference>
<dbReference type="PROSITE" id="PS51450">
    <property type="entry name" value="LRR"/>
    <property type="match status" value="3"/>
</dbReference>
<dbReference type="InterPro" id="IPR001611">
    <property type="entry name" value="Leu-rich_rpt"/>
</dbReference>
<dbReference type="FunFam" id="3.80.10.10:FF:000039">
    <property type="entry name" value="slit homolog 2 protein isoform X2"/>
    <property type="match status" value="1"/>
</dbReference>
<dbReference type="PANTHER" id="PTHR45836:SF2">
    <property type="entry name" value="SLIT HOMOLOG 2 PROTEIN"/>
    <property type="match status" value="1"/>
</dbReference>
<keyword evidence="9" id="KW-0325">Glycoprotein</keyword>
<dbReference type="FunFam" id="2.10.25.10:FF:000045">
    <property type="entry name" value="Slit guidance ligand 2"/>
    <property type="match status" value="1"/>
</dbReference>
<evidence type="ECO:0000256" key="2">
    <source>
        <dbReference type="ARBA" id="ARBA00022473"/>
    </source>
</evidence>
<feature type="domain" description="EGF-like" evidence="15">
    <location>
        <begin position="834"/>
        <end position="872"/>
    </location>
</feature>
<dbReference type="FunFam" id="3.80.10.10:FF:000002">
    <property type="entry name" value="Slit guidance ligand 2"/>
    <property type="match status" value="2"/>
</dbReference>
<dbReference type="Gene3D" id="2.60.120.200">
    <property type="match status" value="1"/>
</dbReference>
<feature type="domain" description="EGF-like" evidence="15">
    <location>
        <begin position="1133"/>
        <end position="1164"/>
    </location>
</feature>
<dbReference type="FunFam" id="2.10.25.10:FF:000053">
    <property type="entry name" value="Slit guidance ligand 2"/>
    <property type="match status" value="1"/>
</dbReference>
<dbReference type="FunFam" id="2.10.25.10:FF:000099">
    <property type="entry name" value="Slit guidance ligand 2"/>
    <property type="match status" value="1"/>
</dbReference>
<dbReference type="PROSITE" id="PS50026">
    <property type="entry name" value="EGF_3"/>
    <property type="match status" value="9"/>
</dbReference>
<evidence type="ECO:0000259" key="15">
    <source>
        <dbReference type="PROSITE" id="PS50026"/>
    </source>
</evidence>
<name>A0A8C5REH0_LATLA</name>
<dbReference type="SMART" id="SM00041">
    <property type="entry name" value="CT"/>
    <property type="match status" value="1"/>
</dbReference>
<dbReference type="GO" id="GO:0048513">
    <property type="term" value="P:animal organ development"/>
    <property type="evidence" value="ECO:0007669"/>
    <property type="project" value="UniProtKB-ARBA"/>
</dbReference>
<dbReference type="Ensembl" id="ENSLLTT00000002296.1">
    <property type="protein sequence ID" value="ENSLLTP00000002204.1"/>
    <property type="gene ID" value="ENSLLTG00000001425.1"/>
</dbReference>
<dbReference type="PANTHER" id="PTHR45836">
    <property type="entry name" value="SLIT HOMOLOG"/>
    <property type="match status" value="1"/>
</dbReference>
<feature type="disulfide bond" evidence="12">
    <location>
        <begin position="1154"/>
        <end position="1163"/>
    </location>
</feature>
<evidence type="ECO:0000256" key="4">
    <source>
        <dbReference type="ARBA" id="ARBA00022536"/>
    </source>
</evidence>
<evidence type="ECO:0000256" key="8">
    <source>
        <dbReference type="ARBA" id="ARBA00023157"/>
    </source>
</evidence>
<feature type="disulfide bond" evidence="12">
    <location>
        <begin position="1171"/>
        <end position="1181"/>
    </location>
</feature>
<dbReference type="PROSITE" id="PS00022">
    <property type="entry name" value="EGF_1"/>
    <property type="match status" value="9"/>
</dbReference>
<sequence>AVDIKNLQLDFNQISCIEDGAFRALRDLEVLTLNNNNITRLSVASFNHMPKLRTFRLHSNNLQCDCHLAWLSDWLRQRPRVGLYTQCMSPLHLRGHNIAEVQKREFICSGHQSFMAPSCSVLHCPATCTCSNNIVDCRGKGLAEIPTNLPENFVLLLLGEYGGRKCLDALINHFCCGGCCCRVLYGNKITELPKGLFEGLFALQLLLLNANKINCLRVDAFQDLHNLNLLSLYDNKLQTIAKGTFSPLRAIQTLHLAQNPFICDCHLKWLADYLHVNPIETSGARCSSPRRLANKRIGQIKSKKFRCSGTEDYRSKLSGDCFADLACPEKCRCEGTTVDCSNQKLSKIPEHLPQYTAELRLNNNEFTVLEATGIFKKLPQLRKINLSNNKITDIEEGVFEGAAGVNELLLTSNRLENVRHKMLKGLESLKTLMLRSNQISCVSNDSFTGLSSVRLLSLYDNQITTVAPGAFDTLHSLSTLNLLANPFNCNCHLAWLGEWLRKKRIVTGNPRCQKPYFLKEIPIQDVAIQDFTCEDGNDDNSCSPLSRCPAECTCLDTVVRCSNKGLKALPKGIPKEVSELYLDGNQFTLVPKELSNYKHLTLIVFFELLDQEKEYFLLTCFPIYFLFRSLHGNDISLLPEGAFNDLSALSHLAIGANPLHCDCHMQWLSDWVKSEYKEPGIARCAGPGEMADKLLLTTPSKKFTCQGPVDIIVLAKCSPCLSNPCKNGGSCNSDPVDFYSCSCPYGFKGRDCEVPIHGCISSPCKEGGTCHLKEDEKNGFWCACADGFEGENCEVNIDDCEDNDCENNATCIDGINNYTCLCPPEYTGELCDEKLDFCAQDLNPCQHNSKCILTPKGYKCSCTPGYVGEHCDIDYDDCLDNKCRNGAQCTDAVNGYTCVCPEGYSGLFCEFSPPMVLPRTSPCDHYECQNGAQCILRANEPNCQCLPGYQGEKCEKLVSINFVNKETYLQIPSTEIQSHTNITLQISTDEDSGILLYKGDNDHIAMELHRGRVRVSYDAGSYPVSAIYSVETINDGKFHMVELLVMDQILSLSIDGGNPKTITNLSKQSTLNFDSPFYVGGVPVKENVAALPPGQNATSFHGCLRSLFINSELQDFRNVPLQVGILPGCEPCLKKVCVHGTCHMTSPSGFTCECEEGWSGSLCNQESNSPCLGNKCVHGTCLPINAFSYSCECLQGYGGVLCDEDGQVLNPCQPLRCKHGQCRFSSLGKPYCECHSGYSGDGCSKEISCREERIRDYFQKQQGYAACQTTEKILRLACQGGCVNGQCCRPLRSKKRKYLFECTDGSSFIGEVEKVVRCGCTQCPS</sequence>
<dbReference type="FunFam" id="2.10.25.10:FF:000062">
    <property type="entry name" value="Slit guidance ligand 2"/>
    <property type="match status" value="1"/>
</dbReference>
<dbReference type="GO" id="GO:0030308">
    <property type="term" value="P:negative regulation of cell growth"/>
    <property type="evidence" value="ECO:0007669"/>
    <property type="project" value="TreeGrafter"/>
</dbReference>
<dbReference type="Gene3D" id="3.80.10.10">
    <property type="entry name" value="Ribonuclease Inhibitor"/>
    <property type="match status" value="6"/>
</dbReference>
<reference evidence="16" key="1">
    <citation type="submission" date="2025-08" db="UniProtKB">
        <authorList>
            <consortium name="Ensembl"/>
        </authorList>
    </citation>
    <scope>IDENTIFICATION</scope>
</reference>
<feature type="domain" description="Laminin G" evidence="14">
    <location>
        <begin position="958"/>
        <end position="1129"/>
    </location>
</feature>
<dbReference type="InterPro" id="IPR003591">
    <property type="entry name" value="Leu-rich_rpt_typical-subtyp"/>
</dbReference>
<feature type="disulfide bond" evidence="12">
    <location>
        <begin position="822"/>
        <end position="831"/>
    </location>
</feature>
<dbReference type="SMART" id="SM00369">
    <property type="entry name" value="LRR_TYP"/>
    <property type="match status" value="9"/>
</dbReference>
<dbReference type="FunFam" id="2.60.120.200:FF:000013">
    <property type="entry name" value="Slit guidance ligand 2"/>
    <property type="match status" value="1"/>
</dbReference>
<feature type="disulfide bond" evidence="12">
    <location>
        <begin position="945"/>
        <end position="954"/>
    </location>
</feature>
<dbReference type="Pfam" id="PF13855">
    <property type="entry name" value="LRR_8"/>
    <property type="match status" value="4"/>
</dbReference>
<evidence type="ECO:0000259" key="13">
    <source>
        <dbReference type="PROSITE" id="PS01225"/>
    </source>
</evidence>
<dbReference type="CDD" id="cd00054">
    <property type="entry name" value="EGF_CA"/>
    <property type="match status" value="5"/>
</dbReference>
<dbReference type="PROSITE" id="PS01186">
    <property type="entry name" value="EGF_2"/>
    <property type="match status" value="8"/>
</dbReference>
<proteinExistence type="predicted"/>
<dbReference type="CDD" id="cd00110">
    <property type="entry name" value="LamG"/>
    <property type="match status" value="1"/>
</dbReference>
<dbReference type="FunFam" id="2.10.25.10:FF:000054">
    <property type="entry name" value="Slit guidance ligand 2"/>
    <property type="match status" value="1"/>
</dbReference>
<dbReference type="SMART" id="SM00179">
    <property type="entry name" value="EGF_CA"/>
    <property type="match status" value="7"/>
</dbReference>
<dbReference type="GO" id="GO:0005615">
    <property type="term" value="C:extracellular space"/>
    <property type="evidence" value="ECO:0007669"/>
    <property type="project" value="UniProtKB-ARBA"/>
</dbReference>
<dbReference type="Proteomes" id="UP000694406">
    <property type="component" value="Unplaced"/>
</dbReference>
<dbReference type="FunFam" id="2.10.25.10:FF:000063">
    <property type="entry name" value="Slit guidance ligand 2"/>
    <property type="match status" value="1"/>
</dbReference>
<keyword evidence="6" id="KW-0732">Signal</keyword>
<evidence type="ECO:0000259" key="14">
    <source>
        <dbReference type="PROSITE" id="PS50025"/>
    </source>
</evidence>
<dbReference type="GO" id="GO:0050919">
    <property type="term" value="P:negative chemotaxis"/>
    <property type="evidence" value="ECO:0007669"/>
    <property type="project" value="TreeGrafter"/>
</dbReference>
<dbReference type="InterPro" id="IPR001881">
    <property type="entry name" value="EGF-like_Ca-bd_dom"/>
</dbReference>
<keyword evidence="4 12" id="KW-0245">EGF-like domain</keyword>
<feature type="domain" description="EGF-like" evidence="15">
    <location>
        <begin position="1167"/>
        <end position="1203"/>
    </location>
</feature>
<dbReference type="PROSITE" id="PS00010">
    <property type="entry name" value="ASX_HYDROXYL"/>
    <property type="match status" value="2"/>
</dbReference>
<comment type="subcellular location">
    <subcellularLocation>
        <location evidence="1">Secreted</location>
    </subcellularLocation>
</comment>
<dbReference type="SMART" id="SM00181">
    <property type="entry name" value="EGF"/>
    <property type="match status" value="9"/>
</dbReference>
<dbReference type="InterPro" id="IPR001791">
    <property type="entry name" value="Laminin_G"/>
</dbReference>
<feature type="domain" description="EGF-like" evidence="15">
    <location>
        <begin position="796"/>
        <end position="832"/>
    </location>
</feature>
<reference evidence="16" key="2">
    <citation type="submission" date="2025-09" db="UniProtKB">
        <authorList>
            <consortium name="Ensembl"/>
        </authorList>
    </citation>
    <scope>IDENTIFICATION</scope>
</reference>
<dbReference type="SUPFAM" id="SSF52058">
    <property type="entry name" value="L domain-like"/>
    <property type="match status" value="4"/>
</dbReference>
<feature type="domain" description="EGF-like" evidence="15">
    <location>
        <begin position="919"/>
        <end position="955"/>
    </location>
</feature>
<accession>A0A8C5REH0</accession>
<protein>
    <recommendedName>
        <fullName evidence="11">Slit homolog 1 protein</fullName>
    </recommendedName>
</protein>
<feature type="disulfide bond" evidence="12">
    <location>
        <begin position="1212"/>
        <end position="1222"/>
    </location>
</feature>
<dbReference type="Gene3D" id="2.10.25.10">
    <property type="entry name" value="Laminin"/>
    <property type="match status" value="8"/>
</dbReference>
<comment type="function">
    <text evidence="10">Thought to act as molecular guidance cue in cellular migration, and function appears to be mediated by interaction with roundabout homolog receptors. During neural development involved in axonal navigation at the ventral midline of the neural tube and projection of axons to different regions. SLIT1 and SLIT2 together seem to be essential for midline guidance in the forebrain by acting as repulsive signal preventing inappropriate midline crossing by axons projecting from the olfactory bulb.</text>
</comment>
<dbReference type="InterPro" id="IPR000742">
    <property type="entry name" value="EGF"/>
</dbReference>
<keyword evidence="8 12" id="KW-1015">Disulfide bond</keyword>
<evidence type="ECO:0000256" key="3">
    <source>
        <dbReference type="ARBA" id="ARBA00022525"/>
    </source>
</evidence>
<evidence type="ECO:0000256" key="7">
    <source>
        <dbReference type="ARBA" id="ARBA00022737"/>
    </source>
</evidence>
<dbReference type="InterPro" id="IPR006207">
    <property type="entry name" value="Cys_knot_C"/>
</dbReference>
<feature type="domain" description="EGF-like" evidence="15">
    <location>
        <begin position="1208"/>
        <end position="1244"/>
    </location>
</feature>
<feature type="disulfide bond" evidence="12">
    <location>
        <begin position="1234"/>
        <end position="1243"/>
    </location>
</feature>
<feature type="domain" description="EGF-like" evidence="15">
    <location>
        <begin position="874"/>
        <end position="910"/>
    </location>
</feature>
<evidence type="ECO:0000256" key="6">
    <source>
        <dbReference type="ARBA" id="ARBA00022729"/>
    </source>
</evidence>
<dbReference type="InterPro" id="IPR051355">
    <property type="entry name" value="Notch/Slit_guidance"/>
</dbReference>
<dbReference type="PROSITE" id="PS50025">
    <property type="entry name" value="LAM_G_DOMAIN"/>
    <property type="match status" value="1"/>
</dbReference>
<dbReference type="PROSITE" id="PS01187">
    <property type="entry name" value="EGF_CA"/>
    <property type="match status" value="2"/>
</dbReference>
<dbReference type="InterPro" id="IPR013320">
    <property type="entry name" value="ConA-like_dom_sf"/>
</dbReference>
<evidence type="ECO:0000256" key="12">
    <source>
        <dbReference type="PROSITE-ProRule" id="PRU00076"/>
    </source>
</evidence>
<keyword evidence="5" id="KW-0433">Leucine-rich repeat</keyword>
<dbReference type="Pfam" id="PF21700">
    <property type="entry name" value="EGF_DL_JAG"/>
    <property type="match status" value="1"/>
</dbReference>
<keyword evidence="17" id="KW-1185">Reference proteome</keyword>
<dbReference type="Pfam" id="PF01463">
    <property type="entry name" value="LRRCT"/>
    <property type="match status" value="4"/>
</dbReference>
<dbReference type="InterPro" id="IPR000483">
    <property type="entry name" value="Cys-rich_flank_reg_C"/>
</dbReference>
<dbReference type="GO" id="GO:0008201">
    <property type="term" value="F:heparin binding"/>
    <property type="evidence" value="ECO:0007669"/>
    <property type="project" value="TreeGrafter"/>
</dbReference>
<keyword evidence="3" id="KW-0964">Secreted</keyword>
<dbReference type="SMART" id="SM00282">
    <property type="entry name" value="LamG"/>
    <property type="match status" value="1"/>
</dbReference>
<dbReference type="PROSITE" id="PS01225">
    <property type="entry name" value="CTCK_2"/>
    <property type="match status" value="1"/>
</dbReference>
<dbReference type="InterPro" id="IPR018097">
    <property type="entry name" value="EGF_Ca-bd_CS"/>
</dbReference>
<dbReference type="GO" id="GO:0048495">
    <property type="term" value="F:Roundabout binding"/>
    <property type="evidence" value="ECO:0007669"/>
    <property type="project" value="TreeGrafter"/>
</dbReference>
<dbReference type="SUPFAM" id="SSF57196">
    <property type="entry name" value="EGF/Laminin"/>
    <property type="match status" value="6"/>
</dbReference>
<dbReference type="Pfam" id="PF12661">
    <property type="entry name" value="hEGF"/>
    <property type="match status" value="1"/>
</dbReference>
<feature type="domain" description="EGF-like" evidence="15">
    <location>
        <begin position="718"/>
        <end position="753"/>
    </location>
</feature>
<dbReference type="SMART" id="SM00082">
    <property type="entry name" value="LRRCT"/>
    <property type="match status" value="4"/>
</dbReference>
<dbReference type="GeneTree" id="ENSGT00940000158402"/>
<feature type="disulfide bond" evidence="12">
    <location>
        <begin position="743"/>
        <end position="752"/>
    </location>
</feature>
<evidence type="ECO:0000313" key="17">
    <source>
        <dbReference type="Proteomes" id="UP000694406"/>
    </source>
</evidence>
<evidence type="ECO:0000256" key="10">
    <source>
        <dbReference type="ARBA" id="ARBA00059139"/>
    </source>
</evidence>
<evidence type="ECO:0000256" key="5">
    <source>
        <dbReference type="ARBA" id="ARBA00022614"/>
    </source>
</evidence>
<dbReference type="InterPro" id="IPR032675">
    <property type="entry name" value="LRR_dom_sf"/>
</dbReference>
<feature type="domain" description="CTCK" evidence="13">
    <location>
        <begin position="1249"/>
        <end position="1324"/>
    </location>
</feature>
<feature type="disulfide bond" evidence="12">
    <location>
        <begin position="862"/>
        <end position="871"/>
    </location>
</feature>
<evidence type="ECO:0000256" key="9">
    <source>
        <dbReference type="ARBA" id="ARBA00023180"/>
    </source>
</evidence>
<dbReference type="InterPro" id="IPR000372">
    <property type="entry name" value="LRRNT"/>
</dbReference>
<evidence type="ECO:0000313" key="16">
    <source>
        <dbReference type="Ensembl" id="ENSLLTP00000002204.1"/>
    </source>
</evidence>
<feature type="disulfide bond" evidence="12">
    <location>
        <begin position="1193"/>
        <end position="1202"/>
    </location>
</feature>
<evidence type="ECO:0000256" key="11">
    <source>
        <dbReference type="ARBA" id="ARBA00074787"/>
    </source>
</evidence>
<evidence type="ECO:0000256" key="1">
    <source>
        <dbReference type="ARBA" id="ARBA00004613"/>
    </source>
</evidence>
<dbReference type="Pfam" id="PF01462">
    <property type="entry name" value="LRRNT"/>
    <property type="match status" value="2"/>
</dbReference>
<dbReference type="GO" id="GO:0005509">
    <property type="term" value="F:calcium ion binding"/>
    <property type="evidence" value="ECO:0007669"/>
    <property type="project" value="InterPro"/>
</dbReference>
<keyword evidence="7" id="KW-0677">Repeat</keyword>
<dbReference type="FunFam" id="2.10.25.10:FF:000186">
    <property type="entry name" value="Slit homolog 2 (Drosophila)"/>
    <property type="match status" value="1"/>
</dbReference>
<comment type="caution">
    <text evidence="12">Lacks conserved residue(s) required for the propagation of feature annotation.</text>
</comment>
<dbReference type="Pfam" id="PF00054">
    <property type="entry name" value="Laminin_G_1"/>
    <property type="match status" value="1"/>
</dbReference>
<dbReference type="SUPFAM" id="SSF49899">
    <property type="entry name" value="Concanavalin A-like lectins/glucanases"/>
    <property type="match status" value="1"/>
</dbReference>
<keyword evidence="2" id="KW-0217">Developmental protein</keyword>
<gene>
    <name evidence="16" type="primary">SLIT2</name>
</gene>
<dbReference type="InterPro" id="IPR000152">
    <property type="entry name" value="EGF-type_Asp/Asn_hydroxyl_site"/>
</dbReference>
<feature type="disulfide bond" evidence="12">
    <location>
        <begin position="784"/>
        <end position="793"/>
    </location>
</feature>
<dbReference type="SMART" id="SM00013">
    <property type="entry name" value="LRRNT"/>
    <property type="match status" value="3"/>
</dbReference>
<organism evidence="16 17">
    <name type="scientific">Laticauda laticaudata</name>
    <name type="common">Blue-ringed sea krait</name>
    <name type="synonym">Blue-lipped sea krait</name>
    <dbReference type="NCBI Taxonomy" id="8630"/>
    <lineage>
        <taxon>Eukaryota</taxon>
        <taxon>Metazoa</taxon>
        <taxon>Chordata</taxon>
        <taxon>Craniata</taxon>
        <taxon>Vertebrata</taxon>
        <taxon>Euteleostomi</taxon>
        <taxon>Lepidosauria</taxon>
        <taxon>Squamata</taxon>
        <taxon>Bifurcata</taxon>
        <taxon>Unidentata</taxon>
        <taxon>Episquamata</taxon>
        <taxon>Toxicofera</taxon>
        <taxon>Serpentes</taxon>
        <taxon>Colubroidea</taxon>
        <taxon>Elapidae</taxon>
        <taxon>Laticaudinae</taxon>
        <taxon>Laticauda</taxon>
    </lineage>
</organism>
<dbReference type="Pfam" id="PF00008">
    <property type="entry name" value="EGF"/>
    <property type="match status" value="4"/>
</dbReference>
<dbReference type="PROSITE" id="PS01185">
    <property type="entry name" value="CTCK_1"/>
    <property type="match status" value="1"/>
</dbReference>
<feature type="disulfide bond" evidence="12">
    <location>
        <begin position="900"/>
        <end position="909"/>
    </location>
</feature>